<evidence type="ECO:0000313" key="3">
    <source>
        <dbReference type="EMBL" id="KAK4508174.1"/>
    </source>
</evidence>
<reference evidence="3 4" key="1">
    <citation type="journal article" date="2023" name="G3 (Bethesda)">
        <title>A chromosome-level genome assembly of Zasmidium syzygii isolated from banana leaves.</title>
        <authorList>
            <person name="van Westerhoven A.C."/>
            <person name="Mehrabi R."/>
            <person name="Talebi R."/>
            <person name="Steentjes M.B.F."/>
            <person name="Corcolon B."/>
            <person name="Chong P.A."/>
            <person name="Kema G.H.J."/>
            <person name="Seidl M.F."/>
        </authorList>
    </citation>
    <scope>NUCLEOTIDE SEQUENCE [LARGE SCALE GENOMIC DNA]</scope>
    <source>
        <strain evidence="3 4">P124</strain>
    </source>
</reference>
<feature type="domain" description="FAD/NAD(P)-binding" evidence="2">
    <location>
        <begin position="197"/>
        <end position="400"/>
    </location>
</feature>
<proteinExistence type="predicted"/>
<name>A0ABR0F2K7_ZASCE</name>
<keyword evidence="1" id="KW-0560">Oxidoreductase</keyword>
<dbReference type="InterPro" id="IPR050982">
    <property type="entry name" value="Auxin_biosynth/cation_transpt"/>
</dbReference>
<comment type="caution">
    <text evidence="3">The sequence shown here is derived from an EMBL/GenBank/DDBJ whole genome shotgun (WGS) entry which is preliminary data.</text>
</comment>
<protein>
    <recommendedName>
        <fullName evidence="2">FAD/NAD(P)-binding domain-containing protein</fullName>
    </recommendedName>
</protein>
<dbReference type="Gene3D" id="3.50.50.60">
    <property type="entry name" value="FAD/NAD(P)-binding domain"/>
    <property type="match status" value="1"/>
</dbReference>
<evidence type="ECO:0000313" key="4">
    <source>
        <dbReference type="Proteomes" id="UP001305779"/>
    </source>
</evidence>
<evidence type="ECO:0000259" key="2">
    <source>
        <dbReference type="Pfam" id="PF07992"/>
    </source>
</evidence>
<evidence type="ECO:0000256" key="1">
    <source>
        <dbReference type="ARBA" id="ARBA00023002"/>
    </source>
</evidence>
<keyword evidence="4" id="KW-1185">Reference proteome</keyword>
<sequence length="574" mass="63500">MTKRYDVAQVPGEMPSTTVNDDVNLDQFQGLAQQTLKDLESGTASLADTALWRDWLALTGQVRTLYTREKIVSTWKQNAQGLTNIKLLPAILIKPTPFHSWVDVPFEFHSPHGKLVRACTGRISFQALPDGQFGVWMIVTVMDSFIGHDNPDVPKQLKNGLVNGAINGNINGTANGTSNGFHDHVQNDREDNDSLHYDAIVLGAGQCGLSAAGRLSAVGAKYAVFEKQAFVGKTWTQRYETVRQHTIREYNNLPFDRTWAENDPTLLPGKIVAEGFENYIKRYNINIWYQTDTRKAIWNSDKREWTLEVTVNGEERKVVCKHLIVAIGGGSGGDNLLHLDGTSNYQGLLLGSGAYKHSRDWAGKHGVVVGSATMAHDIAHDMYKAGLRSVTMVQRSKTAIYPMEWVAKGQEVADARSACLPNKIMRDITAVNFNARGAQEQDRFDALERAGFRVDRKTSMFDNIFNRFGGYYIDVGASSLIARGEVKVKSGVPIKTLTAHGVEFEDGTESPADVIVLATGQNHDRKQEWSQLLGEDIANSIDGFWGMDEEGEVRNVMKTAGILVPAIGTFLRPI</sequence>
<dbReference type="EMBL" id="JAXOVC010000001">
    <property type="protein sequence ID" value="KAK4508174.1"/>
    <property type="molecule type" value="Genomic_DNA"/>
</dbReference>
<dbReference type="PANTHER" id="PTHR43539">
    <property type="entry name" value="FLAVIN-BINDING MONOOXYGENASE-LIKE PROTEIN (AFU_ORTHOLOGUE AFUA_4G09220)"/>
    <property type="match status" value="1"/>
</dbReference>
<dbReference type="Proteomes" id="UP001305779">
    <property type="component" value="Unassembled WGS sequence"/>
</dbReference>
<dbReference type="SUPFAM" id="SSF51905">
    <property type="entry name" value="FAD/NAD(P)-binding domain"/>
    <property type="match status" value="1"/>
</dbReference>
<dbReference type="Pfam" id="PF07992">
    <property type="entry name" value="Pyr_redox_2"/>
    <property type="match status" value="1"/>
</dbReference>
<dbReference type="InterPro" id="IPR036188">
    <property type="entry name" value="FAD/NAD-bd_sf"/>
</dbReference>
<gene>
    <name evidence="3" type="ORF">PRZ48_001912</name>
</gene>
<dbReference type="PANTHER" id="PTHR43539:SF68">
    <property type="entry name" value="FLAVIN-BINDING MONOOXYGENASE-LIKE PROTEIN (AFU_ORTHOLOGUE AFUA_4G09220)"/>
    <property type="match status" value="1"/>
</dbReference>
<organism evidence="3 4">
    <name type="scientific">Zasmidium cellare</name>
    <name type="common">Wine cellar mold</name>
    <name type="synonym">Racodium cellare</name>
    <dbReference type="NCBI Taxonomy" id="395010"/>
    <lineage>
        <taxon>Eukaryota</taxon>
        <taxon>Fungi</taxon>
        <taxon>Dikarya</taxon>
        <taxon>Ascomycota</taxon>
        <taxon>Pezizomycotina</taxon>
        <taxon>Dothideomycetes</taxon>
        <taxon>Dothideomycetidae</taxon>
        <taxon>Mycosphaerellales</taxon>
        <taxon>Mycosphaerellaceae</taxon>
        <taxon>Zasmidium</taxon>
    </lineage>
</organism>
<accession>A0ABR0F2K7</accession>
<dbReference type="InterPro" id="IPR023753">
    <property type="entry name" value="FAD/NAD-binding_dom"/>
</dbReference>